<evidence type="ECO:0000256" key="2">
    <source>
        <dbReference type="ARBA" id="ARBA00023015"/>
    </source>
</evidence>
<dbReference type="Proteomes" id="UP000038045">
    <property type="component" value="Unplaced"/>
</dbReference>
<dbReference type="WBParaSite" id="PTRK_0000169700.1">
    <property type="protein sequence ID" value="PTRK_0000169700.1"/>
    <property type="gene ID" value="PTRK_0000169700"/>
</dbReference>
<dbReference type="STRING" id="131310.A0A0N4Z3Y5"/>
<dbReference type="GO" id="GO:0005634">
    <property type="term" value="C:nucleus"/>
    <property type="evidence" value="ECO:0007669"/>
    <property type="project" value="UniProtKB-UniRule"/>
</dbReference>
<evidence type="ECO:0000256" key="1">
    <source>
        <dbReference type="ARBA" id="ARBA00022553"/>
    </source>
</evidence>
<dbReference type="Pfam" id="PF25981">
    <property type="entry name" value="HTH_Cic_C"/>
    <property type="match status" value="1"/>
</dbReference>
<keyword evidence="8" id="KW-1185">Reference proteome</keyword>
<evidence type="ECO:0000256" key="6">
    <source>
        <dbReference type="PROSITE-ProRule" id="PRU00267"/>
    </source>
</evidence>
<reference evidence="9" key="1">
    <citation type="submission" date="2017-02" db="UniProtKB">
        <authorList>
            <consortium name="WormBaseParasite"/>
        </authorList>
    </citation>
    <scope>IDENTIFICATION</scope>
</reference>
<dbReference type="InterPro" id="IPR009071">
    <property type="entry name" value="HMG_box_dom"/>
</dbReference>
<keyword evidence="4" id="KW-0804">Transcription</keyword>
<proteinExistence type="predicted"/>
<feature type="domain" description="HMG box" evidence="7">
    <location>
        <begin position="106"/>
        <end position="174"/>
    </location>
</feature>
<name>A0A0N4Z3Y5_PARTI</name>
<dbReference type="SMART" id="SM00398">
    <property type="entry name" value="HMG"/>
    <property type="match status" value="1"/>
</dbReference>
<evidence type="ECO:0000313" key="8">
    <source>
        <dbReference type="Proteomes" id="UP000038045"/>
    </source>
</evidence>
<accession>A0A0N4Z3Y5</accession>
<evidence type="ECO:0000259" key="7">
    <source>
        <dbReference type="PROSITE" id="PS50118"/>
    </source>
</evidence>
<feature type="DNA-binding region" description="HMG box" evidence="6">
    <location>
        <begin position="106"/>
        <end position="174"/>
    </location>
</feature>
<dbReference type="PROSITE" id="PS50118">
    <property type="entry name" value="HMG_BOX_2"/>
    <property type="match status" value="1"/>
</dbReference>
<keyword evidence="3 6" id="KW-0238">DNA-binding</keyword>
<dbReference type="CDD" id="cd21990">
    <property type="entry name" value="HMG-box_CIC-like"/>
    <property type="match status" value="1"/>
</dbReference>
<dbReference type="InterPro" id="IPR052412">
    <property type="entry name" value="CC-Dev_Transcription_Reg"/>
</dbReference>
<dbReference type="PANTHER" id="PTHR13059:SF13">
    <property type="entry name" value="PROTEIN CAPICUA HOMOLOG"/>
    <property type="match status" value="1"/>
</dbReference>
<dbReference type="InterPro" id="IPR058606">
    <property type="entry name" value="HTH_Cic_C"/>
</dbReference>
<dbReference type="Pfam" id="PF00505">
    <property type="entry name" value="HMG_box"/>
    <property type="match status" value="1"/>
</dbReference>
<evidence type="ECO:0000256" key="5">
    <source>
        <dbReference type="ARBA" id="ARBA00023242"/>
    </source>
</evidence>
<evidence type="ECO:0000256" key="4">
    <source>
        <dbReference type="ARBA" id="ARBA00023163"/>
    </source>
</evidence>
<dbReference type="Gene3D" id="1.10.30.10">
    <property type="entry name" value="High mobility group box domain"/>
    <property type="match status" value="1"/>
</dbReference>
<protein>
    <submittedName>
        <fullName evidence="9">HMG box domain-containing protein</fullName>
    </submittedName>
</protein>
<evidence type="ECO:0000313" key="9">
    <source>
        <dbReference type="WBParaSite" id="PTRK_0000169700.1"/>
    </source>
</evidence>
<organism evidence="8 9">
    <name type="scientific">Parastrongyloides trichosuri</name>
    <name type="common">Possum-specific nematode worm</name>
    <dbReference type="NCBI Taxonomy" id="131310"/>
    <lineage>
        <taxon>Eukaryota</taxon>
        <taxon>Metazoa</taxon>
        <taxon>Ecdysozoa</taxon>
        <taxon>Nematoda</taxon>
        <taxon>Chromadorea</taxon>
        <taxon>Rhabditida</taxon>
        <taxon>Tylenchina</taxon>
        <taxon>Panagrolaimomorpha</taxon>
        <taxon>Strongyloidoidea</taxon>
        <taxon>Strongyloididae</taxon>
        <taxon>Parastrongyloides</taxon>
    </lineage>
</organism>
<dbReference type="AlphaFoldDB" id="A0A0N4Z3Y5"/>
<dbReference type="GO" id="GO:0000977">
    <property type="term" value="F:RNA polymerase II transcription regulatory region sequence-specific DNA binding"/>
    <property type="evidence" value="ECO:0007669"/>
    <property type="project" value="TreeGrafter"/>
</dbReference>
<dbReference type="InterPro" id="IPR058607">
    <property type="entry name" value="HMG-box_Cic-like"/>
</dbReference>
<keyword evidence="1" id="KW-0597">Phosphoprotein</keyword>
<keyword evidence="2" id="KW-0805">Transcription regulation</keyword>
<evidence type="ECO:0000256" key="3">
    <source>
        <dbReference type="ARBA" id="ARBA00023125"/>
    </source>
</evidence>
<sequence>MKSVKIDKADNLKPLCISTNNDDIQVPTTRNDSLLERDNIDDEIKDESENVIEKDDKEIYNIINEEKKEIKNDETVISNEYYQSSEKLNINSQNDIFNSHSSKRQIRRPMNAFMIFSKIHRPLVHEKYPNRDNRTVSKILGEWWYSLEIDEKQKYQVMASKAKEAHFKAYPNWKWCNKERKKSPSCKNDSIVDEMSLEKLKSTSVFFNKNIPAASTCLMPNKPVPSQNHLVSDDTEALHHLESLVQYSNGIFNFPSNRLPSIFSAPANVNRTPFIFSPTNIQQNLSLAAQSSMFLNDRPISQPITTSTALNLSVPNIFHVSNATGNPITLMPTPAQRGLKKNILTKNDTTNMLQTLSGININNSIQQVSSTQPFQTNTTFNTPPPSSVIPYEAASILLSASQSPFINNNTQVNFINSLNTLLSAQQQKQSYNYETENLQLNSSSSIIPSIFPTDIASAPVTPFEGKSKDKPFNRKMLDIRRQLVFQLLEKEGMFPASDYVSLFQQKFKKYFPTKQMLILKIREMRQKIMSNNGPLVRSNDLQCLTTKTLPLNSTKKLEKSD</sequence>
<dbReference type="PANTHER" id="PTHR13059">
    <property type="entry name" value="HMG-BOX TRANSCRIPTION FACTOR BBX"/>
    <property type="match status" value="1"/>
</dbReference>
<dbReference type="InterPro" id="IPR036910">
    <property type="entry name" value="HMG_box_dom_sf"/>
</dbReference>
<keyword evidence="5 6" id="KW-0539">Nucleus</keyword>
<dbReference type="GO" id="GO:0000981">
    <property type="term" value="F:DNA-binding transcription factor activity, RNA polymerase II-specific"/>
    <property type="evidence" value="ECO:0007669"/>
    <property type="project" value="TreeGrafter"/>
</dbReference>
<dbReference type="SUPFAM" id="SSF47095">
    <property type="entry name" value="HMG-box"/>
    <property type="match status" value="1"/>
</dbReference>